<evidence type="ECO:0000256" key="1">
    <source>
        <dbReference type="ARBA" id="ARBA00001974"/>
    </source>
</evidence>
<evidence type="ECO:0000259" key="9">
    <source>
        <dbReference type="Pfam" id="PF02771"/>
    </source>
</evidence>
<dbReference type="InterPro" id="IPR052161">
    <property type="entry name" value="Mycobact_Acyl-CoA_DH"/>
</dbReference>
<dbReference type="InterPro" id="IPR036250">
    <property type="entry name" value="AcylCo_DH-like_C"/>
</dbReference>
<gene>
    <name evidence="10" type="ORF">FDY93_14515</name>
</gene>
<keyword evidence="11" id="KW-1185">Reference proteome</keyword>
<dbReference type="InterPro" id="IPR006091">
    <property type="entry name" value="Acyl-CoA_Oxase/DH_mid-dom"/>
</dbReference>
<evidence type="ECO:0000259" key="8">
    <source>
        <dbReference type="Pfam" id="PF02770"/>
    </source>
</evidence>
<protein>
    <submittedName>
        <fullName evidence="10">Pimeloyl-CoA dehydrogenase large subunit</fullName>
    </submittedName>
</protein>
<dbReference type="Pfam" id="PF02770">
    <property type="entry name" value="Acyl-CoA_dh_M"/>
    <property type="match status" value="1"/>
</dbReference>
<evidence type="ECO:0000259" key="7">
    <source>
        <dbReference type="Pfam" id="PF00441"/>
    </source>
</evidence>
<evidence type="ECO:0000313" key="11">
    <source>
        <dbReference type="Proteomes" id="UP000306791"/>
    </source>
</evidence>
<comment type="similarity">
    <text evidence="2 6">Belongs to the acyl-CoA dehydrogenase family.</text>
</comment>
<accession>A0ABY2UFD7</accession>
<dbReference type="SUPFAM" id="SSF56645">
    <property type="entry name" value="Acyl-CoA dehydrogenase NM domain-like"/>
    <property type="match status" value="1"/>
</dbReference>
<keyword evidence="4 6" id="KW-0274">FAD</keyword>
<keyword evidence="3 6" id="KW-0285">Flavoprotein</keyword>
<dbReference type="InterPro" id="IPR009100">
    <property type="entry name" value="AcylCoA_DH/oxidase_NM_dom_sf"/>
</dbReference>
<evidence type="ECO:0000313" key="10">
    <source>
        <dbReference type="EMBL" id="TLM76171.1"/>
    </source>
</evidence>
<dbReference type="PANTHER" id="PTHR43292">
    <property type="entry name" value="ACYL-COA DEHYDROGENASE"/>
    <property type="match status" value="1"/>
</dbReference>
<evidence type="ECO:0000256" key="2">
    <source>
        <dbReference type="ARBA" id="ARBA00009347"/>
    </source>
</evidence>
<dbReference type="InterPro" id="IPR046373">
    <property type="entry name" value="Acyl-CoA_Oxase/DH_mid-dom_sf"/>
</dbReference>
<dbReference type="Pfam" id="PF00441">
    <property type="entry name" value="Acyl-CoA_dh_1"/>
    <property type="match status" value="1"/>
</dbReference>
<sequence>MNSEYTQAELHFRDEVRQFLREKLPEDIRRKTLLGMHLTKDDCVRWQKILHKQGWAAVNWPVEHGGTGWDATRKSIFETECALAGAPEVIPFGMKMVAPVIFTYGNEEQQHRFLPDILASNVWWCQGYSEPNAGSDLASLKTSAYRDGDHYVVNGTKTWTTLAQHADWIFCLVRTGGPQEKNQTAISFLLIDMHSPGISLSPILTLDGYREVNEVHFDNVRVPVENRIGEEGHGWTYAKVLLTHERTNIARVAHSRCQLQRARELASATPDGSGTLMQNPVFAHKFAEIEIELLALEYTELRTLDAVRTGQAPGPESSILKIKGTELAQSIDELHAEIAACGGLPYVPWQLEDDFEGDKVGSDSAINSWLRYFNNRKSSIYGGSNEIQKNIICKAVLGL</sequence>
<dbReference type="InterPro" id="IPR037069">
    <property type="entry name" value="AcylCoA_DH/ox_N_sf"/>
</dbReference>
<keyword evidence="5 6" id="KW-0560">Oxidoreductase</keyword>
<evidence type="ECO:0000256" key="6">
    <source>
        <dbReference type="RuleBase" id="RU362125"/>
    </source>
</evidence>
<organism evidence="10 11">
    <name type="scientific">Microbulbifer harenosus</name>
    <dbReference type="NCBI Taxonomy" id="2576840"/>
    <lineage>
        <taxon>Bacteria</taxon>
        <taxon>Pseudomonadati</taxon>
        <taxon>Pseudomonadota</taxon>
        <taxon>Gammaproteobacteria</taxon>
        <taxon>Cellvibrionales</taxon>
        <taxon>Microbulbiferaceae</taxon>
        <taxon>Microbulbifer</taxon>
    </lineage>
</organism>
<evidence type="ECO:0000256" key="5">
    <source>
        <dbReference type="ARBA" id="ARBA00023002"/>
    </source>
</evidence>
<dbReference type="Gene3D" id="2.40.110.10">
    <property type="entry name" value="Butyryl-CoA Dehydrogenase, subunit A, domain 2"/>
    <property type="match status" value="1"/>
</dbReference>
<dbReference type="SUPFAM" id="SSF47203">
    <property type="entry name" value="Acyl-CoA dehydrogenase C-terminal domain-like"/>
    <property type="match status" value="1"/>
</dbReference>
<evidence type="ECO:0000256" key="4">
    <source>
        <dbReference type="ARBA" id="ARBA00022827"/>
    </source>
</evidence>
<evidence type="ECO:0000256" key="3">
    <source>
        <dbReference type="ARBA" id="ARBA00022630"/>
    </source>
</evidence>
<feature type="domain" description="Acyl-CoA dehydrogenase/oxidase C-terminal" evidence="7">
    <location>
        <begin position="232"/>
        <end position="396"/>
    </location>
</feature>
<dbReference type="InterPro" id="IPR009075">
    <property type="entry name" value="AcylCo_DH/oxidase_C"/>
</dbReference>
<comment type="caution">
    <text evidence="10">The sequence shown here is derived from an EMBL/GenBank/DDBJ whole genome shotgun (WGS) entry which is preliminary data.</text>
</comment>
<dbReference type="Gene3D" id="1.10.540.10">
    <property type="entry name" value="Acyl-CoA dehydrogenase/oxidase, N-terminal domain"/>
    <property type="match status" value="1"/>
</dbReference>
<feature type="domain" description="Acyl-CoA oxidase/dehydrogenase middle" evidence="8">
    <location>
        <begin position="125"/>
        <end position="220"/>
    </location>
</feature>
<dbReference type="EMBL" id="VANI01000015">
    <property type="protein sequence ID" value="TLM76171.1"/>
    <property type="molecule type" value="Genomic_DNA"/>
</dbReference>
<dbReference type="InterPro" id="IPR013786">
    <property type="entry name" value="AcylCoA_DH/ox_N"/>
</dbReference>
<feature type="domain" description="Acyl-CoA dehydrogenase/oxidase N-terminal" evidence="9">
    <location>
        <begin position="7"/>
        <end position="119"/>
    </location>
</feature>
<dbReference type="RefSeq" id="WP_138236474.1">
    <property type="nucleotide sequence ID" value="NZ_CP185860.1"/>
</dbReference>
<dbReference type="Proteomes" id="UP000306791">
    <property type="component" value="Unassembled WGS sequence"/>
</dbReference>
<reference evidence="10 11" key="1">
    <citation type="submission" date="2019-05" db="EMBL/GenBank/DDBJ databases">
        <title>Microbulbifer harenosus sp. nov., an alginate-degrading bacterium isolated from coastal sand.</title>
        <authorList>
            <person name="Huang H."/>
            <person name="Mo K."/>
            <person name="Bao S."/>
        </authorList>
    </citation>
    <scope>NUCLEOTIDE SEQUENCE [LARGE SCALE GENOMIC DNA]</scope>
    <source>
        <strain evidence="10 11">HB161719</strain>
    </source>
</reference>
<name>A0ABY2UFD7_9GAMM</name>
<dbReference type="PANTHER" id="PTHR43292:SF3">
    <property type="entry name" value="ACYL-COA DEHYDROGENASE FADE29"/>
    <property type="match status" value="1"/>
</dbReference>
<dbReference type="Pfam" id="PF02771">
    <property type="entry name" value="Acyl-CoA_dh_N"/>
    <property type="match status" value="1"/>
</dbReference>
<comment type="cofactor">
    <cofactor evidence="1 6">
        <name>FAD</name>
        <dbReference type="ChEBI" id="CHEBI:57692"/>
    </cofactor>
</comment>
<dbReference type="Gene3D" id="1.20.140.10">
    <property type="entry name" value="Butyryl-CoA Dehydrogenase, subunit A, domain 3"/>
    <property type="match status" value="1"/>
</dbReference>
<proteinExistence type="inferred from homology"/>